<feature type="region of interest" description="Disordered" evidence="1">
    <location>
        <begin position="84"/>
        <end position="119"/>
    </location>
</feature>
<dbReference type="AlphaFoldDB" id="A0A9D1WKK0"/>
<dbReference type="Proteomes" id="UP000824248">
    <property type="component" value="Unassembled WGS sequence"/>
</dbReference>
<gene>
    <name evidence="3" type="ORF">H9854_01855</name>
</gene>
<proteinExistence type="predicted"/>
<evidence type="ECO:0000313" key="3">
    <source>
        <dbReference type="EMBL" id="HIX60966.1"/>
    </source>
</evidence>
<name>A0A9D1WKK0_9GAMM</name>
<feature type="chain" id="PRO_5038985671" evidence="2">
    <location>
        <begin position="25"/>
        <end position="119"/>
    </location>
</feature>
<sequence>MKNKIRFLLSFLMLGALMTQGALTMVQASNDANLIEIHIGGDPNTRFSATFEIHQGDEIITSQVEETVPHTYRYHGEMLEASVRQESEQGGLTVEVRKSGNVSRSSTRGMSSEMKLRIR</sequence>
<feature type="signal peptide" evidence="2">
    <location>
        <begin position="1"/>
        <end position="24"/>
    </location>
</feature>
<organism evidence="3 4">
    <name type="scientific">Candidatus Halomonas stercoripullorum</name>
    <dbReference type="NCBI Taxonomy" id="2838617"/>
    <lineage>
        <taxon>Bacteria</taxon>
        <taxon>Pseudomonadati</taxon>
        <taxon>Pseudomonadota</taxon>
        <taxon>Gammaproteobacteria</taxon>
        <taxon>Oceanospirillales</taxon>
        <taxon>Halomonadaceae</taxon>
        <taxon>Halomonas</taxon>
    </lineage>
</organism>
<keyword evidence="2" id="KW-0732">Signal</keyword>
<evidence type="ECO:0000256" key="2">
    <source>
        <dbReference type="SAM" id="SignalP"/>
    </source>
</evidence>
<reference evidence="3" key="2">
    <citation type="submission" date="2021-04" db="EMBL/GenBank/DDBJ databases">
        <authorList>
            <person name="Gilroy R."/>
        </authorList>
    </citation>
    <scope>NUCLEOTIDE SEQUENCE</scope>
    <source>
        <strain evidence="3">1193</strain>
    </source>
</reference>
<feature type="compositionally biased region" description="Polar residues" evidence="1">
    <location>
        <begin position="100"/>
        <end position="110"/>
    </location>
</feature>
<evidence type="ECO:0000256" key="1">
    <source>
        <dbReference type="SAM" id="MobiDB-lite"/>
    </source>
</evidence>
<comment type="caution">
    <text evidence="3">The sequence shown here is derived from an EMBL/GenBank/DDBJ whole genome shotgun (WGS) entry which is preliminary data.</text>
</comment>
<accession>A0A9D1WKK0</accession>
<dbReference type="EMBL" id="DXFC01000055">
    <property type="protein sequence ID" value="HIX60966.1"/>
    <property type="molecule type" value="Genomic_DNA"/>
</dbReference>
<reference evidence="3" key="1">
    <citation type="journal article" date="2021" name="PeerJ">
        <title>Extensive microbial diversity within the chicken gut microbiome revealed by metagenomics and culture.</title>
        <authorList>
            <person name="Gilroy R."/>
            <person name="Ravi A."/>
            <person name="Getino M."/>
            <person name="Pursley I."/>
            <person name="Horton D.L."/>
            <person name="Alikhan N.F."/>
            <person name="Baker D."/>
            <person name="Gharbi K."/>
            <person name="Hall N."/>
            <person name="Watson M."/>
            <person name="Adriaenssens E.M."/>
            <person name="Foster-Nyarko E."/>
            <person name="Jarju S."/>
            <person name="Secka A."/>
            <person name="Antonio M."/>
            <person name="Oren A."/>
            <person name="Chaudhuri R.R."/>
            <person name="La Ragione R."/>
            <person name="Hildebrand F."/>
            <person name="Pallen M.J."/>
        </authorList>
    </citation>
    <scope>NUCLEOTIDE SEQUENCE</scope>
    <source>
        <strain evidence="3">1193</strain>
    </source>
</reference>
<evidence type="ECO:0000313" key="4">
    <source>
        <dbReference type="Proteomes" id="UP000824248"/>
    </source>
</evidence>
<protein>
    <submittedName>
        <fullName evidence="3">Uncharacterized protein</fullName>
    </submittedName>
</protein>